<dbReference type="Gene3D" id="3.10.129.10">
    <property type="entry name" value="Hotdog Thioesterase"/>
    <property type="match status" value="1"/>
</dbReference>
<dbReference type="InterPro" id="IPR029069">
    <property type="entry name" value="HotDog_dom_sf"/>
</dbReference>
<dbReference type="PANTHER" id="PTHR13078:SF59">
    <property type="entry name" value="ENOYL-COA HYDRATASE CHSH3"/>
    <property type="match status" value="1"/>
</dbReference>
<evidence type="ECO:0000259" key="3">
    <source>
        <dbReference type="Pfam" id="PF22622"/>
    </source>
</evidence>
<comment type="similarity">
    <text evidence="1">Belongs to the enoyl-CoA hydratase/isomerase family.</text>
</comment>
<dbReference type="RefSeq" id="WP_316512723.1">
    <property type="nucleotide sequence ID" value="NZ_OY726395.1"/>
</dbReference>
<feature type="domain" description="MaoC-like" evidence="2">
    <location>
        <begin position="160"/>
        <end position="259"/>
    </location>
</feature>
<protein>
    <submittedName>
        <fullName evidence="4">MaoC/PaaZ C-terminal domain-containing protein</fullName>
    </submittedName>
</protein>
<organism evidence="4 5">
    <name type="scientific">[Mycobacterium] wendilense</name>
    <dbReference type="NCBI Taxonomy" id="3064284"/>
    <lineage>
        <taxon>Bacteria</taxon>
        <taxon>Bacillati</taxon>
        <taxon>Actinomycetota</taxon>
        <taxon>Actinomycetes</taxon>
        <taxon>Mycobacteriales</taxon>
        <taxon>Mycobacteriaceae</taxon>
        <taxon>Mycolicibacter</taxon>
    </lineage>
</organism>
<dbReference type="PANTHER" id="PTHR13078">
    <property type="entry name" value="PEROXISOMAL MULTIFUNCTIONAL ENZYME TYPE 2-RELATED"/>
    <property type="match status" value="1"/>
</dbReference>
<dbReference type="Pfam" id="PF01575">
    <property type="entry name" value="MaoC_dehydratas"/>
    <property type="match status" value="1"/>
</dbReference>
<name>A0ABM9MJP4_9MYCO</name>
<dbReference type="Pfam" id="PF22622">
    <property type="entry name" value="MFE-2_hydrat-2_N"/>
    <property type="match status" value="1"/>
</dbReference>
<sequence length="283" mass="29926">MTTAALSSDLVGTVSEAIPVRWTKKDVLLYACGIGARPDRDLEFLYEGHGPKVFPTFASIRGGAGPATLAKAGVHVDLSKILHGAQSVQLHRELPPEATATATGRITGVWDKGKAAVIDVETTVVDDDGPLFTEAMSIFVRGAGGFGGERGPSTDGVNAPPDRAPDYALAFETRPEQAAIYRLSGDRNPIHIDPAFAREAGFDAPFLHGLCTYGIVGRAILATLCGNDPARFRSLEGRFASRVELGDTIVTKIWRSGHGTAIVSAETQNSNVVLSQASTTWIA</sequence>
<feature type="domain" description="Peroxisomal multifunctional enzyme type 2-like N-terminal" evidence="3">
    <location>
        <begin position="22"/>
        <end position="142"/>
    </location>
</feature>
<dbReference type="InterPro" id="IPR002539">
    <property type="entry name" value="MaoC-like_dom"/>
</dbReference>
<reference evidence="4 5" key="1">
    <citation type="submission" date="2023-08" db="EMBL/GenBank/DDBJ databases">
        <authorList>
            <person name="Folkvardsen B D."/>
            <person name="Norman A."/>
        </authorList>
    </citation>
    <scope>NUCLEOTIDE SEQUENCE [LARGE SCALE GENOMIC DNA]</scope>
    <source>
        <strain evidence="4 5">Mu0050</strain>
    </source>
</reference>
<accession>A0ABM9MJP4</accession>
<keyword evidence="5" id="KW-1185">Reference proteome</keyword>
<dbReference type="CDD" id="cd03448">
    <property type="entry name" value="HDE_HSD"/>
    <property type="match status" value="1"/>
</dbReference>
<evidence type="ECO:0000313" key="5">
    <source>
        <dbReference type="Proteomes" id="UP001190466"/>
    </source>
</evidence>
<gene>
    <name evidence="4" type="ORF">MU0050_004491</name>
</gene>
<dbReference type="Proteomes" id="UP001190466">
    <property type="component" value="Chromosome"/>
</dbReference>
<proteinExistence type="inferred from homology"/>
<evidence type="ECO:0000313" key="4">
    <source>
        <dbReference type="EMBL" id="CAJ1586860.1"/>
    </source>
</evidence>
<evidence type="ECO:0000256" key="1">
    <source>
        <dbReference type="ARBA" id="ARBA00005254"/>
    </source>
</evidence>
<dbReference type="SUPFAM" id="SSF54637">
    <property type="entry name" value="Thioesterase/thiol ester dehydrase-isomerase"/>
    <property type="match status" value="2"/>
</dbReference>
<dbReference type="InterPro" id="IPR054357">
    <property type="entry name" value="MFE-2_N"/>
</dbReference>
<evidence type="ECO:0000259" key="2">
    <source>
        <dbReference type="Pfam" id="PF01575"/>
    </source>
</evidence>
<dbReference type="EMBL" id="OY726395">
    <property type="protein sequence ID" value="CAJ1586860.1"/>
    <property type="molecule type" value="Genomic_DNA"/>
</dbReference>